<gene>
    <name evidence="2" type="ORF">HDU87_002457</name>
</gene>
<comment type="caution">
    <text evidence="2">The sequence shown here is derived from an EMBL/GenBank/DDBJ whole genome shotgun (WGS) entry which is preliminary data.</text>
</comment>
<evidence type="ECO:0000256" key="1">
    <source>
        <dbReference type="SAM" id="Coils"/>
    </source>
</evidence>
<dbReference type="Proteomes" id="UP001212152">
    <property type="component" value="Unassembled WGS sequence"/>
</dbReference>
<dbReference type="AlphaFoldDB" id="A0AAD5XS28"/>
<evidence type="ECO:0000313" key="2">
    <source>
        <dbReference type="EMBL" id="KAJ3179889.1"/>
    </source>
</evidence>
<keyword evidence="1" id="KW-0175">Coiled coil</keyword>
<feature type="coiled-coil region" evidence="1">
    <location>
        <begin position="117"/>
        <end position="144"/>
    </location>
</feature>
<organism evidence="2 3">
    <name type="scientific">Geranomyces variabilis</name>
    <dbReference type="NCBI Taxonomy" id="109894"/>
    <lineage>
        <taxon>Eukaryota</taxon>
        <taxon>Fungi</taxon>
        <taxon>Fungi incertae sedis</taxon>
        <taxon>Chytridiomycota</taxon>
        <taxon>Chytridiomycota incertae sedis</taxon>
        <taxon>Chytridiomycetes</taxon>
        <taxon>Spizellomycetales</taxon>
        <taxon>Powellomycetaceae</taxon>
        <taxon>Geranomyces</taxon>
    </lineage>
</organism>
<accession>A0AAD5XS28</accession>
<name>A0AAD5XS28_9FUNG</name>
<dbReference type="EMBL" id="JADGJQ010000019">
    <property type="protein sequence ID" value="KAJ3179889.1"/>
    <property type="molecule type" value="Genomic_DNA"/>
</dbReference>
<reference evidence="2" key="1">
    <citation type="submission" date="2020-05" db="EMBL/GenBank/DDBJ databases">
        <title>Phylogenomic resolution of chytrid fungi.</title>
        <authorList>
            <person name="Stajich J.E."/>
            <person name="Amses K."/>
            <person name="Simmons R."/>
            <person name="Seto K."/>
            <person name="Myers J."/>
            <person name="Bonds A."/>
            <person name="Quandt C.A."/>
            <person name="Barry K."/>
            <person name="Liu P."/>
            <person name="Grigoriev I."/>
            <person name="Longcore J.E."/>
            <person name="James T.Y."/>
        </authorList>
    </citation>
    <scope>NUCLEOTIDE SEQUENCE</scope>
    <source>
        <strain evidence="2">JEL0379</strain>
    </source>
</reference>
<protein>
    <submittedName>
        <fullName evidence="2">Uncharacterized protein</fullName>
    </submittedName>
</protein>
<sequence length="318" mass="36133">MQDSEASWFRFAAILSSLSMCLEEELSLMPTSNFKLEQNHRDRTLVTMFRQHQTRISEMSTFVFSLKREARRRADRISKLRSKVARGQILLKKNGIISEAEIDLCITDERLHGEENLERLRFQMSQREEKIVDLTEQVAKLELTTAERSAERKEAAAARLLIAQREQQAALDRAAASMRASRVAASRTSAVGSIPEAAEPVLSPPERAAALRPDENLFETMIADLTASYENRLQQMRTSHAIRMAALESDVKQNTRDLEMQYISAKRRLNHADGIKNQIKAAMEQQGSVRELVRKLFPRGQQAGCVNRETQCSLDPSF</sequence>
<proteinExistence type="predicted"/>
<keyword evidence="3" id="KW-1185">Reference proteome</keyword>
<evidence type="ECO:0000313" key="3">
    <source>
        <dbReference type="Proteomes" id="UP001212152"/>
    </source>
</evidence>